<proteinExistence type="predicted"/>
<reference evidence="1 2" key="1">
    <citation type="submission" date="2020-02" db="EMBL/GenBank/DDBJ databases">
        <authorList>
            <person name="Ferguson B K."/>
        </authorList>
    </citation>
    <scope>NUCLEOTIDE SEQUENCE [LARGE SCALE GENOMIC DNA]</scope>
</reference>
<accession>A0A6H5G1Y9</accession>
<evidence type="ECO:0000313" key="1">
    <source>
        <dbReference type="EMBL" id="CAA9996437.1"/>
    </source>
</evidence>
<gene>
    <name evidence="1" type="ORF">NTEN_LOCUS2963</name>
</gene>
<organism evidence="1 2">
    <name type="scientific">Nesidiocoris tenuis</name>
    <dbReference type="NCBI Taxonomy" id="355587"/>
    <lineage>
        <taxon>Eukaryota</taxon>
        <taxon>Metazoa</taxon>
        <taxon>Ecdysozoa</taxon>
        <taxon>Arthropoda</taxon>
        <taxon>Hexapoda</taxon>
        <taxon>Insecta</taxon>
        <taxon>Pterygota</taxon>
        <taxon>Neoptera</taxon>
        <taxon>Paraneoptera</taxon>
        <taxon>Hemiptera</taxon>
        <taxon>Heteroptera</taxon>
        <taxon>Panheteroptera</taxon>
        <taxon>Cimicomorpha</taxon>
        <taxon>Miridae</taxon>
        <taxon>Dicyphina</taxon>
        <taxon>Nesidiocoris</taxon>
    </lineage>
</organism>
<protein>
    <submittedName>
        <fullName evidence="1">Uncharacterized protein</fullName>
    </submittedName>
</protein>
<dbReference type="EMBL" id="CADCXU010004621">
    <property type="protein sequence ID" value="CAA9996437.1"/>
    <property type="molecule type" value="Genomic_DNA"/>
</dbReference>
<keyword evidence="2" id="KW-1185">Reference proteome</keyword>
<evidence type="ECO:0000313" key="2">
    <source>
        <dbReference type="Proteomes" id="UP000479000"/>
    </source>
</evidence>
<name>A0A6H5G1Y9_9HEMI</name>
<dbReference type="AlphaFoldDB" id="A0A6H5G1Y9"/>
<dbReference type="Proteomes" id="UP000479000">
    <property type="component" value="Unassembled WGS sequence"/>
</dbReference>
<sequence>MLSKDVLLERMQIARCIGRSTDRQVLDEWQKLLELQGLTPFKDDYLMWTPRIWHPLPRCIIHVAYIRLNAFTIIFLSSRTPGISSTSRKRDAAWDGAKYCNAPSFRVPKAEKGPRSSRRRRGRFTKSFFTVYLTKIRVYASLRPYFGPDDGRQIDQNVGSSLTPRPELPILQLGRHSLPAKPIGPTGSL</sequence>